<dbReference type="OrthoDB" id="6139723at2759"/>
<dbReference type="PROSITE" id="PS00022">
    <property type="entry name" value="EGF_1"/>
    <property type="match status" value="1"/>
</dbReference>
<proteinExistence type="predicted"/>
<sequence length="540" mass="59104">MELMNLIIVLKGFILAFGYDDLSKDKVATQSTTFPPPPHDANKNIAGNAVDRHITTCMSTELIGPNSPDQTVWWKVDLGGVYNIYSVNIMFKNYPGYESRQQGRLAGFSIFVSTDGTRDDSSLCYKDGPQLPALNFTTTCITSGRYVIFYNERLRDVAYPNGYEVNTVYTELCEVTVHGCQASGVYGDSCTEPCPPNCRENVCHIQKGTCYGCVPGWINTTCNTKCVGGWYGLDCKQQCSGHCRDNIPCNHDSGQCDGGCAAGWRGVFCDKVVCEDGTYGNNCVHNCSGNCLDDSPCNRQTGHCEGGCKPGYTNAFCNKNCQPGYYGYRCENVCSGHCLNNTNCDYINGKCCSGCQPGYIGKLCNDSCKNGYYGQNCSRVCSSKCKTCKPTDGTCSCSAGWMGPNCSIACDKSYGENCQNPCSPFCINQTCDSLNGTCLTSCIREYFNEKCSSEKKADHLKIESNVTPVAVLWTLSALVVLIIVVATLLIRRKWLNKSSTSSSPYAEINVRQNEDSTYQQLNVSISGARPDNTYQNLSLQ</sequence>
<name>A0A8B8BS05_CRAVI</name>
<dbReference type="InterPro" id="IPR000742">
    <property type="entry name" value="EGF"/>
</dbReference>
<dbReference type="Gene3D" id="2.170.300.10">
    <property type="entry name" value="Tie2 ligand-binding domain superfamily"/>
    <property type="match status" value="2"/>
</dbReference>
<dbReference type="Pfam" id="PF22633">
    <property type="entry name" value="F5_F8_type_C_2"/>
    <property type="match status" value="1"/>
</dbReference>
<dbReference type="PANTHER" id="PTHR24043:SF8">
    <property type="entry name" value="EGF-LIKE DOMAIN-CONTAINING PROTEIN"/>
    <property type="match status" value="1"/>
</dbReference>
<keyword evidence="3" id="KW-0732">Signal</keyword>
<feature type="signal peptide" evidence="3">
    <location>
        <begin position="1"/>
        <end position="18"/>
    </location>
</feature>
<dbReference type="RefSeq" id="XP_022306112.1">
    <property type="nucleotide sequence ID" value="XM_022450404.1"/>
</dbReference>
<dbReference type="PANTHER" id="PTHR24043">
    <property type="entry name" value="SCAVENGER RECEPTOR CLASS F"/>
    <property type="match status" value="1"/>
</dbReference>
<dbReference type="SUPFAM" id="SSF49785">
    <property type="entry name" value="Galactose-binding domain-like"/>
    <property type="match status" value="1"/>
</dbReference>
<evidence type="ECO:0000256" key="3">
    <source>
        <dbReference type="SAM" id="SignalP"/>
    </source>
</evidence>
<reference evidence="6" key="1">
    <citation type="submission" date="2025-08" db="UniProtKB">
        <authorList>
            <consortium name="RefSeq"/>
        </authorList>
    </citation>
    <scope>IDENTIFICATION</scope>
    <source>
        <tissue evidence="6">Whole sample</tissue>
    </source>
</reference>
<dbReference type="GO" id="GO:0005044">
    <property type="term" value="F:scavenger receptor activity"/>
    <property type="evidence" value="ECO:0007669"/>
    <property type="project" value="InterPro"/>
</dbReference>
<dbReference type="GO" id="GO:0007157">
    <property type="term" value="P:heterophilic cell-cell adhesion via plasma membrane cell adhesion molecules"/>
    <property type="evidence" value="ECO:0007669"/>
    <property type="project" value="TreeGrafter"/>
</dbReference>
<dbReference type="InterPro" id="IPR042635">
    <property type="entry name" value="MEGF10/SREC1/2-like"/>
</dbReference>
<feature type="domain" description="EGF-like" evidence="4">
    <location>
        <begin position="395"/>
        <end position="406"/>
    </location>
</feature>
<keyword evidence="2" id="KW-0472">Membrane</keyword>
<accession>A0A8B8BS05</accession>
<dbReference type="AlphaFoldDB" id="A0A8B8BS05"/>
<dbReference type="Proteomes" id="UP000694844">
    <property type="component" value="Chromosome 9"/>
</dbReference>
<dbReference type="GeneID" id="111112687"/>
<feature type="transmembrane region" description="Helical" evidence="2">
    <location>
        <begin position="470"/>
        <end position="490"/>
    </location>
</feature>
<dbReference type="Gene3D" id="2.60.120.260">
    <property type="entry name" value="Galactose-binding domain-like"/>
    <property type="match status" value="1"/>
</dbReference>
<organism evidence="5 6">
    <name type="scientific">Crassostrea virginica</name>
    <name type="common">Eastern oyster</name>
    <dbReference type="NCBI Taxonomy" id="6565"/>
    <lineage>
        <taxon>Eukaryota</taxon>
        <taxon>Metazoa</taxon>
        <taxon>Spiralia</taxon>
        <taxon>Lophotrochozoa</taxon>
        <taxon>Mollusca</taxon>
        <taxon>Bivalvia</taxon>
        <taxon>Autobranchia</taxon>
        <taxon>Pteriomorphia</taxon>
        <taxon>Ostreida</taxon>
        <taxon>Ostreoidea</taxon>
        <taxon>Ostreidae</taxon>
        <taxon>Crassostrea</taxon>
    </lineage>
</organism>
<evidence type="ECO:0000259" key="4">
    <source>
        <dbReference type="PROSITE" id="PS00022"/>
    </source>
</evidence>
<keyword evidence="5" id="KW-1185">Reference proteome</keyword>
<protein>
    <submittedName>
        <fullName evidence="6">Protein draper-like isoform X1</fullName>
    </submittedName>
</protein>
<dbReference type="InterPro" id="IPR008979">
    <property type="entry name" value="Galactose-bd-like_sf"/>
</dbReference>
<feature type="chain" id="PRO_5034237559" evidence="3">
    <location>
        <begin position="19"/>
        <end position="540"/>
    </location>
</feature>
<evidence type="ECO:0000256" key="1">
    <source>
        <dbReference type="ARBA" id="ARBA00022536"/>
    </source>
</evidence>
<keyword evidence="2" id="KW-0812">Transmembrane</keyword>
<gene>
    <name evidence="6" type="primary">LOC111112687</name>
</gene>
<evidence type="ECO:0000313" key="5">
    <source>
        <dbReference type="Proteomes" id="UP000694844"/>
    </source>
</evidence>
<keyword evidence="1" id="KW-0245">EGF-like domain</keyword>
<evidence type="ECO:0000313" key="6">
    <source>
        <dbReference type="RefSeq" id="XP_022306112.1"/>
    </source>
</evidence>
<dbReference type="SMART" id="SM00181">
    <property type="entry name" value="EGF"/>
    <property type="match status" value="5"/>
</dbReference>
<keyword evidence="2" id="KW-1133">Transmembrane helix</keyword>
<dbReference type="KEGG" id="cvn:111112687"/>
<evidence type="ECO:0000256" key="2">
    <source>
        <dbReference type="SAM" id="Phobius"/>
    </source>
</evidence>